<dbReference type="EMBL" id="KZ613895">
    <property type="protein sequence ID" value="PMD53129.1"/>
    <property type="molecule type" value="Genomic_DNA"/>
</dbReference>
<name>A0A2J6SQW1_9HELO</name>
<keyword evidence="2" id="KW-1185">Reference proteome</keyword>
<dbReference type="RefSeq" id="XP_024730033.1">
    <property type="nucleotide sequence ID" value="XM_024870993.1"/>
</dbReference>
<sequence length="77" mass="8565">MSDRASEALEEGFLLGEPQTYNALSSVKMVSLSTLHYHRANGRRSKEQKAKSQQCLTPLEEKALTGIPKVLKQYSLA</sequence>
<dbReference type="Proteomes" id="UP000235371">
    <property type="component" value="Unassembled WGS sequence"/>
</dbReference>
<proteinExistence type="predicted"/>
<dbReference type="OrthoDB" id="4207519at2759"/>
<reference evidence="1 2" key="1">
    <citation type="submission" date="2016-04" db="EMBL/GenBank/DDBJ databases">
        <title>A degradative enzymes factory behind the ericoid mycorrhizal symbiosis.</title>
        <authorList>
            <consortium name="DOE Joint Genome Institute"/>
            <person name="Martino E."/>
            <person name="Morin E."/>
            <person name="Grelet G."/>
            <person name="Kuo A."/>
            <person name="Kohler A."/>
            <person name="Daghino S."/>
            <person name="Barry K."/>
            <person name="Choi C."/>
            <person name="Cichocki N."/>
            <person name="Clum A."/>
            <person name="Copeland A."/>
            <person name="Hainaut M."/>
            <person name="Haridas S."/>
            <person name="Labutti K."/>
            <person name="Lindquist E."/>
            <person name="Lipzen A."/>
            <person name="Khouja H.-R."/>
            <person name="Murat C."/>
            <person name="Ohm R."/>
            <person name="Olson A."/>
            <person name="Spatafora J."/>
            <person name="Veneault-Fourrey C."/>
            <person name="Henrissat B."/>
            <person name="Grigoriev I."/>
            <person name="Martin F."/>
            <person name="Perotto S."/>
        </authorList>
    </citation>
    <scope>NUCLEOTIDE SEQUENCE [LARGE SCALE GENOMIC DNA]</scope>
    <source>
        <strain evidence="1 2">E</strain>
    </source>
</reference>
<dbReference type="InParanoid" id="A0A2J6SQW1"/>
<evidence type="ECO:0000313" key="2">
    <source>
        <dbReference type="Proteomes" id="UP000235371"/>
    </source>
</evidence>
<accession>A0A2J6SQW1</accession>
<protein>
    <submittedName>
        <fullName evidence="1">Uncharacterized protein</fullName>
    </submittedName>
</protein>
<evidence type="ECO:0000313" key="1">
    <source>
        <dbReference type="EMBL" id="PMD53129.1"/>
    </source>
</evidence>
<dbReference type="AlphaFoldDB" id="A0A2J6SQW1"/>
<dbReference type="GeneID" id="36579075"/>
<gene>
    <name evidence="1" type="ORF">K444DRAFT_201135</name>
</gene>
<organism evidence="1 2">
    <name type="scientific">Hyaloscypha bicolor E</name>
    <dbReference type="NCBI Taxonomy" id="1095630"/>
    <lineage>
        <taxon>Eukaryota</taxon>
        <taxon>Fungi</taxon>
        <taxon>Dikarya</taxon>
        <taxon>Ascomycota</taxon>
        <taxon>Pezizomycotina</taxon>
        <taxon>Leotiomycetes</taxon>
        <taxon>Helotiales</taxon>
        <taxon>Hyaloscyphaceae</taxon>
        <taxon>Hyaloscypha</taxon>
        <taxon>Hyaloscypha bicolor</taxon>
    </lineage>
</organism>